<keyword evidence="2" id="KW-0472">Membrane</keyword>
<gene>
    <name evidence="3" type="ORF">DV711_14715</name>
</gene>
<feature type="transmembrane region" description="Helical" evidence="2">
    <location>
        <begin position="39"/>
        <end position="60"/>
    </location>
</feature>
<protein>
    <submittedName>
        <fullName evidence="3">Prepilin-type N-terminal cleavage/methylation domain-containing protein</fullName>
    </submittedName>
</protein>
<dbReference type="NCBIfam" id="TIGR02532">
    <property type="entry name" value="IV_pilin_GFxxxE"/>
    <property type="match status" value="1"/>
</dbReference>
<name>A0A369WE19_9GAMM</name>
<evidence type="ECO:0000313" key="3">
    <source>
        <dbReference type="EMBL" id="RDE18866.1"/>
    </source>
</evidence>
<dbReference type="Pfam" id="PF07963">
    <property type="entry name" value="N_methyl"/>
    <property type="match status" value="1"/>
</dbReference>
<evidence type="ECO:0000256" key="1">
    <source>
        <dbReference type="SAM" id="MobiDB-lite"/>
    </source>
</evidence>
<keyword evidence="2" id="KW-0812">Transmembrane</keyword>
<keyword evidence="2" id="KW-1133">Transmembrane helix</keyword>
<dbReference type="AlphaFoldDB" id="A0A369WE19"/>
<dbReference type="PROSITE" id="PS00409">
    <property type="entry name" value="PROKAR_NTER_METHYL"/>
    <property type="match status" value="1"/>
</dbReference>
<reference evidence="3 4" key="1">
    <citation type="submission" date="2018-07" db="EMBL/GenBank/DDBJ databases">
        <title>Motiliproteus coralliicola sp. nov., a bacterium isolated from Coral.</title>
        <authorList>
            <person name="Wang G."/>
        </authorList>
    </citation>
    <scope>NUCLEOTIDE SEQUENCE [LARGE SCALE GENOMIC DNA]</scope>
    <source>
        <strain evidence="3 4">C34</strain>
    </source>
</reference>
<accession>A0A369WE19</accession>
<keyword evidence="4" id="KW-1185">Reference proteome</keyword>
<organism evidence="3 4">
    <name type="scientific">Motiliproteus coralliicola</name>
    <dbReference type="NCBI Taxonomy" id="2283196"/>
    <lineage>
        <taxon>Bacteria</taxon>
        <taxon>Pseudomonadati</taxon>
        <taxon>Pseudomonadota</taxon>
        <taxon>Gammaproteobacteria</taxon>
        <taxon>Oceanospirillales</taxon>
        <taxon>Oceanospirillaceae</taxon>
        <taxon>Motiliproteus</taxon>
    </lineage>
</organism>
<dbReference type="EMBL" id="QQOH01000004">
    <property type="protein sequence ID" value="RDE18866.1"/>
    <property type="molecule type" value="Genomic_DNA"/>
</dbReference>
<feature type="compositionally biased region" description="Polar residues" evidence="1">
    <location>
        <begin position="111"/>
        <end position="123"/>
    </location>
</feature>
<dbReference type="InterPro" id="IPR012902">
    <property type="entry name" value="N_methyl_site"/>
</dbReference>
<feature type="region of interest" description="Disordered" evidence="1">
    <location>
        <begin position="103"/>
        <end position="156"/>
    </location>
</feature>
<sequence>MFPSTAAVILSVSPWPVLPTWRRVRLSVRRTNPERRFQGFTLIEMVITIAILAIALVTVAQSLQFSAQFGADTLWQTKTVELVQAYSDEIMTKRFDEATPIGGQPPCGTASAASCSGTLGSETGEQRTAGVNTFDDVDDYHDLDDQPPLDAQGTARADYNGYRVEVDVFHAGNEIGLVSDTDGKRIQIRVTPPGQRPLVFSVYRGNF</sequence>
<evidence type="ECO:0000256" key="2">
    <source>
        <dbReference type="SAM" id="Phobius"/>
    </source>
</evidence>
<dbReference type="OrthoDB" id="5593857at2"/>
<proteinExistence type="predicted"/>
<dbReference type="Proteomes" id="UP000253769">
    <property type="component" value="Unassembled WGS sequence"/>
</dbReference>
<comment type="caution">
    <text evidence="3">The sequence shown here is derived from an EMBL/GenBank/DDBJ whole genome shotgun (WGS) entry which is preliminary data.</text>
</comment>
<feature type="compositionally biased region" description="Acidic residues" evidence="1">
    <location>
        <begin position="135"/>
        <end position="147"/>
    </location>
</feature>
<evidence type="ECO:0000313" key="4">
    <source>
        <dbReference type="Proteomes" id="UP000253769"/>
    </source>
</evidence>